<dbReference type="RefSeq" id="WP_036752208.1">
    <property type="nucleotide sequence ID" value="NZ_JAGSGC010000006.1"/>
</dbReference>
<accession>A0A066RUZ6</accession>
<reference evidence="1 2" key="1">
    <citation type="submission" date="2014-04" db="EMBL/GenBank/DDBJ databases">
        <title>Draft genome sequence of Photobacterium halotolerans S2753: a solonamide, ngercheumicin and holomycin producer.</title>
        <authorList>
            <person name="Machado H.R."/>
            <person name="Gram L."/>
        </authorList>
    </citation>
    <scope>NUCLEOTIDE SEQUENCE [LARGE SCALE GENOMIC DNA]</scope>
    <source>
        <strain evidence="1 2">S2753</strain>
    </source>
</reference>
<proteinExistence type="predicted"/>
<gene>
    <name evidence="1" type="ORF">EA58_10965</name>
</gene>
<dbReference type="OrthoDB" id="5406083at2"/>
<comment type="caution">
    <text evidence="1">The sequence shown here is derived from an EMBL/GenBank/DDBJ whole genome shotgun (WGS) entry which is preliminary data.</text>
</comment>
<dbReference type="STRING" id="1654360.EA58_10965"/>
<evidence type="ECO:0000313" key="1">
    <source>
        <dbReference type="EMBL" id="KDM91537.1"/>
    </source>
</evidence>
<sequence>MEKEKYPKASYPEIFDYTKPKFEEIATQTCEIEPEHKIVVELAGQWPDNSAYLYLSKTKMQCEKIKKPQADLKTEHRSIAEFNGLENEAKHLYLIIPGEAGKTPVSLLLAENIMPVSKGYDMPEWDTVLVPVIPMYPASGEKDPEKAKLYDEGYIYILRSGKVWREIKVNSNGYFSEVNLLIQGDLASMESTATRHLDISLMNEETGTRYSFDLVEIYENGEFKTQQSLDGMGNLRVINLTSEEVEVVLPTYEPARKFTFATKESPRKGGKATKREPDGRVMPHIWLPYKVNGVVETLHAAHFIHQQSASQLQNLEKDYKQLCVEITGLDSYSKNQCFVSNDTTVKELTMPDSITDKDFRYSALRKQVGCNVAQVILNPPIIDIRFKYYVNAHIDQPDDYFELIDVEGQWSQRRYLRSCDFIGDKSQYREICFSGWHDKVEKVSLIRSSVRNENFDPVVIYKEVTIASLLAGSVG</sequence>
<dbReference type="Proteomes" id="UP000027192">
    <property type="component" value="Unassembled WGS sequence"/>
</dbReference>
<keyword evidence="2" id="KW-1185">Reference proteome</keyword>
<protein>
    <submittedName>
        <fullName evidence="1">Uncharacterized protein</fullName>
    </submittedName>
</protein>
<evidence type="ECO:0000313" key="2">
    <source>
        <dbReference type="Proteomes" id="UP000027192"/>
    </source>
</evidence>
<organism evidence="1 2">
    <name type="scientific">Photobacterium galatheae</name>
    <dbReference type="NCBI Taxonomy" id="1654360"/>
    <lineage>
        <taxon>Bacteria</taxon>
        <taxon>Pseudomonadati</taxon>
        <taxon>Pseudomonadota</taxon>
        <taxon>Gammaproteobacteria</taxon>
        <taxon>Vibrionales</taxon>
        <taxon>Vibrionaceae</taxon>
        <taxon>Photobacterium</taxon>
    </lineage>
</organism>
<dbReference type="AlphaFoldDB" id="A0A066RUZ6"/>
<dbReference type="CDD" id="cd20705">
    <property type="entry name" value="MIX_I"/>
    <property type="match status" value="1"/>
</dbReference>
<dbReference type="EMBL" id="JMIB01000021">
    <property type="protein sequence ID" value="KDM91537.1"/>
    <property type="molecule type" value="Genomic_DNA"/>
</dbReference>
<name>A0A066RUZ6_9GAMM</name>